<keyword evidence="7 10" id="KW-0472">Membrane</keyword>
<evidence type="ECO:0000256" key="9">
    <source>
        <dbReference type="ARBA" id="ARBA00023237"/>
    </source>
</evidence>
<dbReference type="GO" id="GO:0015344">
    <property type="term" value="F:siderophore uptake transmembrane transporter activity"/>
    <property type="evidence" value="ECO:0007669"/>
    <property type="project" value="TreeGrafter"/>
</dbReference>
<dbReference type="InterPro" id="IPR036942">
    <property type="entry name" value="Beta-barrel_TonB_sf"/>
</dbReference>
<dbReference type="PANTHER" id="PTHR32552">
    <property type="entry name" value="FERRICHROME IRON RECEPTOR-RELATED"/>
    <property type="match status" value="1"/>
</dbReference>
<dbReference type="InterPro" id="IPR012910">
    <property type="entry name" value="Plug_dom"/>
</dbReference>
<dbReference type="InterPro" id="IPR037066">
    <property type="entry name" value="Plug_dom_sf"/>
</dbReference>
<evidence type="ECO:0000256" key="7">
    <source>
        <dbReference type="ARBA" id="ARBA00023136"/>
    </source>
</evidence>
<dbReference type="GO" id="GO:0038023">
    <property type="term" value="F:signaling receptor activity"/>
    <property type="evidence" value="ECO:0007669"/>
    <property type="project" value="InterPro"/>
</dbReference>
<evidence type="ECO:0000256" key="11">
    <source>
        <dbReference type="RuleBase" id="RU003357"/>
    </source>
</evidence>
<protein>
    <submittedName>
        <fullName evidence="14">TonB-dependent receptor</fullName>
    </submittedName>
</protein>
<organism evidence="14 15">
    <name type="scientific">Sphingomonas melonis</name>
    <dbReference type="NCBI Taxonomy" id="152682"/>
    <lineage>
        <taxon>Bacteria</taxon>
        <taxon>Pseudomonadati</taxon>
        <taxon>Pseudomonadota</taxon>
        <taxon>Alphaproteobacteria</taxon>
        <taxon>Sphingomonadales</taxon>
        <taxon>Sphingomonadaceae</taxon>
        <taxon>Sphingomonas</taxon>
    </lineage>
</organism>
<dbReference type="GO" id="GO:0009279">
    <property type="term" value="C:cell outer membrane"/>
    <property type="evidence" value="ECO:0007669"/>
    <property type="project" value="UniProtKB-SubCell"/>
</dbReference>
<proteinExistence type="inferred from homology"/>
<dbReference type="InterPro" id="IPR010105">
    <property type="entry name" value="TonB_sidphr_rcpt"/>
</dbReference>
<dbReference type="CDD" id="cd01347">
    <property type="entry name" value="ligand_gated_channel"/>
    <property type="match status" value="1"/>
</dbReference>
<comment type="similarity">
    <text evidence="2 10 11">Belongs to the TonB-dependent receptor family.</text>
</comment>
<name>A0A0D1M5J3_9SPHN</name>
<evidence type="ECO:0000313" key="15">
    <source>
        <dbReference type="Proteomes" id="UP000033203"/>
    </source>
</evidence>
<dbReference type="PATRIC" id="fig|1549858.7.peg.3606"/>
<evidence type="ECO:0000256" key="6">
    <source>
        <dbReference type="ARBA" id="ARBA00023077"/>
    </source>
</evidence>
<dbReference type="AlphaFoldDB" id="A0A0D1M5J3"/>
<accession>A0A0D1M5J3</accession>
<dbReference type="InterPro" id="IPR000531">
    <property type="entry name" value="Beta-barrel_TonB"/>
</dbReference>
<evidence type="ECO:0000313" key="14">
    <source>
        <dbReference type="EMBL" id="KIU26072.1"/>
    </source>
</evidence>
<keyword evidence="9 10" id="KW-0998">Cell outer membrane</keyword>
<keyword evidence="6 11" id="KW-0798">TonB box</keyword>
<keyword evidence="3 10" id="KW-0813">Transport</keyword>
<keyword evidence="5 10" id="KW-0812">Transmembrane</keyword>
<comment type="caution">
    <text evidence="14">The sequence shown here is derived from an EMBL/GenBank/DDBJ whole genome shotgun (WGS) entry which is preliminary data.</text>
</comment>
<dbReference type="PANTHER" id="PTHR32552:SF85">
    <property type="entry name" value="BLL7968 PROTEIN"/>
    <property type="match status" value="1"/>
</dbReference>
<dbReference type="SUPFAM" id="SSF56935">
    <property type="entry name" value="Porins"/>
    <property type="match status" value="1"/>
</dbReference>
<comment type="subcellular location">
    <subcellularLocation>
        <location evidence="1 10">Cell outer membrane</location>
        <topology evidence="1 10">Multi-pass membrane protein</topology>
    </subcellularLocation>
</comment>
<dbReference type="Pfam" id="PF00593">
    <property type="entry name" value="TonB_dep_Rec_b-barrel"/>
    <property type="match status" value="1"/>
</dbReference>
<dbReference type="GO" id="GO:0015891">
    <property type="term" value="P:siderophore transport"/>
    <property type="evidence" value="ECO:0007669"/>
    <property type="project" value="InterPro"/>
</dbReference>
<evidence type="ECO:0000259" key="13">
    <source>
        <dbReference type="Pfam" id="PF07715"/>
    </source>
</evidence>
<evidence type="ECO:0000256" key="8">
    <source>
        <dbReference type="ARBA" id="ARBA00023170"/>
    </source>
</evidence>
<keyword evidence="4 10" id="KW-1134">Transmembrane beta strand</keyword>
<dbReference type="NCBIfam" id="TIGR01783">
    <property type="entry name" value="TonB-siderophor"/>
    <property type="match status" value="1"/>
</dbReference>
<evidence type="ECO:0000256" key="4">
    <source>
        <dbReference type="ARBA" id="ARBA00022452"/>
    </source>
</evidence>
<evidence type="ECO:0000256" key="3">
    <source>
        <dbReference type="ARBA" id="ARBA00022448"/>
    </source>
</evidence>
<sequence length="685" mass="74110">MVVTARAAPVVKGADDRYKPTPDASTLRSSVAPLDTPQVVNTVPAQVIRDQRPRYLDDVLTNVSGITQGNTLAATQDTILKRGFGGNRDGSVQHNGMPLVQGRGFNAAAESVEVLKGPSSLLYGIMDPGGVLNIVSKKPLLDSRLTVALTGSGYAAGRGGLEAMLDATGPIAGRLAYRLVLDHDDEDYWRNFGVRRETLVAPSLAWYGDRTQVVAWYEHRRFLYPFDRGTALDPRTGAPLAIPRRRRLDDYNNRMGGESDLAQTSIDHKLGGGWAAHLSLSYNRESYDAGQLRVSGVNTARGTLTRSNDGTRGALSTDHYGTGYIDGRVELLGLRNDLQFGVEGEHRRIYRRDLLRQPTRSTFSYLDPVYGIEPFSSAVSQSDSDQTDDLHNYSAFAQDSIHLGERWIALVGGRVLHYTQVAGRGRPFAANTDISGTYVLPRAGLVYRAADDLSLYASYAQSLKPASTIAPLSAGVVLGNGFAPERGSSYEAGLKLDVPRRITATVAVYQIDKRNVLVSQFNDATKLTDYRTAGRALSQGVEADVAGQLNDRLSAIASYAYTDARTTEDPLYAGKRLANVARSTASLSAVYEVGRIVGGDRLRIGGGPHYVSGRAGDSANSFFLPGYVTADAFVSYDVAAAGKRLSFQLNAKNLFDRTYYPSAVNQYFVAVGDPRRVLLTAGIGL</sequence>
<evidence type="ECO:0000256" key="2">
    <source>
        <dbReference type="ARBA" id="ARBA00009810"/>
    </source>
</evidence>
<dbReference type="PROSITE" id="PS52016">
    <property type="entry name" value="TONB_DEPENDENT_REC_3"/>
    <property type="match status" value="1"/>
</dbReference>
<keyword evidence="8 14" id="KW-0675">Receptor</keyword>
<dbReference type="EMBL" id="JXTP01000090">
    <property type="protein sequence ID" value="KIU26072.1"/>
    <property type="molecule type" value="Genomic_DNA"/>
</dbReference>
<feature type="domain" description="TonB-dependent receptor plug" evidence="13">
    <location>
        <begin position="34"/>
        <end position="131"/>
    </location>
</feature>
<evidence type="ECO:0000256" key="1">
    <source>
        <dbReference type="ARBA" id="ARBA00004571"/>
    </source>
</evidence>
<dbReference type="Gene3D" id="2.170.130.10">
    <property type="entry name" value="TonB-dependent receptor, plug domain"/>
    <property type="match status" value="1"/>
</dbReference>
<dbReference type="Gene3D" id="2.40.170.20">
    <property type="entry name" value="TonB-dependent receptor, beta-barrel domain"/>
    <property type="match status" value="1"/>
</dbReference>
<dbReference type="InterPro" id="IPR039426">
    <property type="entry name" value="TonB-dep_rcpt-like"/>
</dbReference>
<evidence type="ECO:0000256" key="5">
    <source>
        <dbReference type="ARBA" id="ARBA00022692"/>
    </source>
</evidence>
<dbReference type="Proteomes" id="UP000033203">
    <property type="component" value="Unassembled WGS sequence"/>
</dbReference>
<dbReference type="Pfam" id="PF07715">
    <property type="entry name" value="Plug"/>
    <property type="match status" value="1"/>
</dbReference>
<reference evidence="14 15" key="1">
    <citation type="submission" date="2015-01" db="EMBL/GenBank/DDBJ databases">
        <title>Genome of Sphingomonas taxi strain 30a.</title>
        <authorList>
            <person name="Eevers N."/>
            <person name="Van Hamme J."/>
            <person name="Bottos E."/>
            <person name="Weyens N."/>
            <person name="Vangronsveld J."/>
        </authorList>
    </citation>
    <scope>NUCLEOTIDE SEQUENCE [LARGE SCALE GENOMIC DNA]</scope>
    <source>
        <strain evidence="14 15">30a</strain>
    </source>
</reference>
<gene>
    <name evidence="14" type="ORF">SR41_17005</name>
</gene>
<evidence type="ECO:0000256" key="10">
    <source>
        <dbReference type="PROSITE-ProRule" id="PRU01360"/>
    </source>
</evidence>
<evidence type="ECO:0000259" key="12">
    <source>
        <dbReference type="Pfam" id="PF00593"/>
    </source>
</evidence>
<feature type="domain" description="TonB-dependent receptor-like beta-barrel" evidence="12">
    <location>
        <begin position="205"/>
        <end position="654"/>
    </location>
</feature>